<proteinExistence type="predicted"/>
<keyword evidence="3" id="KW-1185">Reference proteome</keyword>
<reference evidence="2 3" key="1">
    <citation type="submission" date="2019-06" db="EMBL/GenBank/DDBJ databases">
        <title>Sequencing the genomes of 1000 actinobacteria strains.</title>
        <authorList>
            <person name="Klenk H.-P."/>
        </authorList>
    </citation>
    <scope>NUCLEOTIDE SEQUENCE [LARGE SCALE GENOMIC DNA]</scope>
    <source>
        <strain evidence="2 3">DSM 8803</strain>
    </source>
</reference>
<protein>
    <recommendedName>
        <fullName evidence="4">DUF2975 family protein</fullName>
    </recommendedName>
</protein>
<name>A0A542Y5V8_9MICO</name>
<evidence type="ECO:0000313" key="2">
    <source>
        <dbReference type="EMBL" id="TQL43468.1"/>
    </source>
</evidence>
<keyword evidence="1" id="KW-1133">Transmembrane helix</keyword>
<sequence length="219" mass="23525">MRSRPANPTHPEATANDYRPNKADRVTLVVLLAIVLLAAVERTSTYIYRLAELHATGSHTVPVKTYGLHATAELHDTTSGTPFPIDVSAGSVTVDRLTSIETGYLTAQHTVAYIATLAVVTALILLGRNTFRGRVFSRANTAILFVGATLGAAGYFFSSLLQQMASNELIHRLSEGNLEVWMLASGNPTPVLLGTLAFTVVLFAYAVGARLQRETEGLV</sequence>
<evidence type="ECO:0000256" key="1">
    <source>
        <dbReference type="SAM" id="Phobius"/>
    </source>
</evidence>
<feature type="transmembrane region" description="Helical" evidence="1">
    <location>
        <begin position="110"/>
        <end position="127"/>
    </location>
</feature>
<gene>
    <name evidence="2" type="ORF">FB468_1489</name>
</gene>
<dbReference type="EMBL" id="VFON01000001">
    <property type="protein sequence ID" value="TQL43468.1"/>
    <property type="molecule type" value="Genomic_DNA"/>
</dbReference>
<dbReference type="AlphaFoldDB" id="A0A542Y5V8"/>
<dbReference type="Proteomes" id="UP000319094">
    <property type="component" value="Unassembled WGS sequence"/>
</dbReference>
<dbReference type="OrthoDB" id="5148898at2"/>
<feature type="transmembrane region" description="Helical" evidence="1">
    <location>
        <begin position="191"/>
        <end position="211"/>
    </location>
</feature>
<feature type="transmembrane region" description="Helical" evidence="1">
    <location>
        <begin position="139"/>
        <end position="157"/>
    </location>
</feature>
<evidence type="ECO:0008006" key="4">
    <source>
        <dbReference type="Google" id="ProtNLM"/>
    </source>
</evidence>
<keyword evidence="1" id="KW-0812">Transmembrane</keyword>
<keyword evidence="1" id="KW-0472">Membrane</keyword>
<organism evidence="2 3">
    <name type="scientific">Leucobacter komagatae</name>
    <dbReference type="NCBI Taxonomy" id="55969"/>
    <lineage>
        <taxon>Bacteria</taxon>
        <taxon>Bacillati</taxon>
        <taxon>Actinomycetota</taxon>
        <taxon>Actinomycetes</taxon>
        <taxon>Micrococcales</taxon>
        <taxon>Microbacteriaceae</taxon>
        <taxon>Leucobacter</taxon>
    </lineage>
</organism>
<feature type="transmembrane region" description="Helical" evidence="1">
    <location>
        <begin position="26"/>
        <end position="48"/>
    </location>
</feature>
<dbReference type="RefSeq" id="WP_141886778.1">
    <property type="nucleotide sequence ID" value="NZ_BAAAUY010000002.1"/>
</dbReference>
<evidence type="ECO:0000313" key="3">
    <source>
        <dbReference type="Proteomes" id="UP000319094"/>
    </source>
</evidence>
<accession>A0A542Y5V8</accession>
<comment type="caution">
    <text evidence="2">The sequence shown here is derived from an EMBL/GenBank/DDBJ whole genome shotgun (WGS) entry which is preliminary data.</text>
</comment>